<reference evidence="5 6" key="1">
    <citation type="journal article" date="2019" name="Int. J. Syst. Evol. Microbiol.">
        <title>The Global Catalogue of Microorganisms (GCM) 10K type strain sequencing project: providing services to taxonomists for standard genome sequencing and annotation.</title>
        <authorList>
            <consortium name="The Broad Institute Genomics Platform"/>
            <consortium name="The Broad Institute Genome Sequencing Center for Infectious Disease"/>
            <person name="Wu L."/>
            <person name="Ma J."/>
        </authorList>
    </citation>
    <scope>NUCLEOTIDE SEQUENCE [LARGE SCALE GENOMIC DNA]</scope>
    <source>
        <strain evidence="5 6">JCM 13850</strain>
    </source>
</reference>
<dbReference type="Gene3D" id="3.30.565.10">
    <property type="entry name" value="Histidine kinase-like ATPase, C-terminal domain"/>
    <property type="match status" value="1"/>
</dbReference>
<dbReference type="Pfam" id="PF13581">
    <property type="entry name" value="HATPase_c_2"/>
    <property type="match status" value="1"/>
</dbReference>
<gene>
    <name evidence="5" type="ORF">GCM10009727_67990</name>
</gene>
<feature type="region of interest" description="Disordered" evidence="3">
    <location>
        <begin position="1"/>
        <end position="40"/>
    </location>
</feature>
<keyword evidence="1" id="KW-0418">Kinase</keyword>
<keyword evidence="2" id="KW-1277">Toxin-antitoxin system</keyword>
<sequence>MDRPRTALPPSSSETAGPAGSAAAEASTDPPSPAAPGRAVVDRPGLAASEEVGALAVTVDQRQVLSQAAALAGVNVTEYVRRAAVDRAERDRAHVQEEGRQSLAGALIGKPAGGVMTAAVEGAARQHAAAAEAVSVSVPDGARLMRWRLTGTAAAAQARELVHRTWLEWGLDPLAEVGMVMVSELVTNAVLHGVASGPEGDAGRVLLCLGLGEAGSEGVCGVADASPFPPRPVRAGQDAEGGRGLVLIAALSDACGWYRTAPGKMVWFSQRLRPAPVEARPSDGVDRAVFPVRCGRPHPVLGAGVLKEAVNQASSDPGGRW</sequence>
<organism evidence="5 6">
    <name type="scientific">Actinomadura napierensis</name>
    <dbReference type="NCBI Taxonomy" id="267854"/>
    <lineage>
        <taxon>Bacteria</taxon>
        <taxon>Bacillati</taxon>
        <taxon>Actinomycetota</taxon>
        <taxon>Actinomycetes</taxon>
        <taxon>Streptosporangiales</taxon>
        <taxon>Thermomonosporaceae</taxon>
        <taxon>Actinomadura</taxon>
    </lineage>
</organism>
<dbReference type="Proteomes" id="UP001501020">
    <property type="component" value="Unassembled WGS sequence"/>
</dbReference>
<comment type="caution">
    <text evidence="5">The sequence shown here is derived from an EMBL/GenBank/DDBJ whole genome shotgun (WGS) entry which is preliminary data.</text>
</comment>
<accession>A0ABN3AB91</accession>
<evidence type="ECO:0000256" key="3">
    <source>
        <dbReference type="SAM" id="MobiDB-lite"/>
    </source>
</evidence>
<evidence type="ECO:0000256" key="2">
    <source>
        <dbReference type="ARBA" id="ARBA00022649"/>
    </source>
</evidence>
<name>A0ABN3AB91_9ACTN</name>
<protein>
    <recommendedName>
        <fullName evidence="4">Histidine kinase/HSP90-like ATPase domain-containing protein</fullName>
    </recommendedName>
</protein>
<dbReference type="PANTHER" id="PTHR35526:SF3">
    <property type="entry name" value="ANTI-SIGMA-F FACTOR RSBW"/>
    <property type="match status" value="1"/>
</dbReference>
<evidence type="ECO:0000259" key="4">
    <source>
        <dbReference type="Pfam" id="PF13581"/>
    </source>
</evidence>
<dbReference type="Pfam" id="PF08681">
    <property type="entry name" value="TacA1"/>
    <property type="match status" value="1"/>
</dbReference>
<keyword evidence="1" id="KW-0723">Serine/threonine-protein kinase</keyword>
<evidence type="ECO:0000313" key="6">
    <source>
        <dbReference type="Proteomes" id="UP001501020"/>
    </source>
</evidence>
<dbReference type="CDD" id="cd16936">
    <property type="entry name" value="HATPase_RsbW-like"/>
    <property type="match status" value="1"/>
</dbReference>
<dbReference type="InterPro" id="IPR003594">
    <property type="entry name" value="HATPase_dom"/>
</dbReference>
<dbReference type="Gene3D" id="1.20.5.780">
    <property type="entry name" value="Single helix bin"/>
    <property type="match status" value="1"/>
</dbReference>
<keyword evidence="6" id="KW-1185">Reference proteome</keyword>
<dbReference type="InterPro" id="IPR050267">
    <property type="entry name" value="Anti-sigma-factor_SerPK"/>
</dbReference>
<feature type="domain" description="Histidine kinase/HSP90-like ATPase" evidence="4">
    <location>
        <begin position="168"/>
        <end position="268"/>
    </location>
</feature>
<evidence type="ECO:0000256" key="1">
    <source>
        <dbReference type="ARBA" id="ARBA00022527"/>
    </source>
</evidence>
<dbReference type="InterPro" id="IPR036890">
    <property type="entry name" value="HATPase_C_sf"/>
</dbReference>
<dbReference type="EMBL" id="BAAAMR010000077">
    <property type="protein sequence ID" value="GAA2157797.1"/>
    <property type="molecule type" value="Genomic_DNA"/>
</dbReference>
<feature type="compositionally biased region" description="Low complexity" evidence="3">
    <location>
        <begin position="10"/>
        <end position="28"/>
    </location>
</feature>
<evidence type="ECO:0000313" key="5">
    <source>
        <dbReference type="EMBL" id="GAA2157797.1"/>
    </source>
</evidence>
<dbReference type="PANTHER" id="PTHR35526">
    <property type="entry name" value="ANTI-SIGMA-F FACTOR RSBW-RELATED"/>
    <property type="match status" value="1"/>
</dbReference>
<keyword evidence="1" id="KW-0808">Transferase</keyword>
<dbReference type="InterPro" id="IPR014795">
    <property type="entry name" value="TacA_1-like"/>
</dbReference>
<proteinExistence type="predicted"/>